<gene>
    <name evidence="3" type="ORF">ACFY35_12810</name>
</gene>
<dbReference type="Proteomes" id="UP001602245">
    <property type="component" value="Unassembled WGS sequence"/>
</dbReference>
<dbReference type="GO" id="GO:0016787">
    <property type="term" value="F:hydrolase activity"/>
    <property type="evidence" value="ECO:0007669"/>
    <property type="project" value="UniProtKB-KW"/>
</dbReference>
<dbReference type="InterPro" id="IPR050272">
    <property type="entry name" value="Isochorismatase-like_hydrls"/>
</dbReference>
<dbReference type="InterPro" id="IPR016291">
    <property type="entry name" value="Isochorismatase"/>
</dbReference>
<dbReference type="RefSeq" id="WP_020510938.1">
    <property type="nucleotide sequence ID" value="NZ_JBIAZU010000002.1"/>
</dbReference>
<name>A0ABW6WAH9_9ACTN</name>
<keyword evidence="4" id="KW-1185">Reference proteome</keyword>
<sequence>MTGTALLVMDVQEAIVARYPDPDYLPRLRGVIDTARGGGVPIIYVMVGFRPGAPEVSARNKVFGEAARRMVGQLNEIHPDVAPQPGDIVVTKRRVSAFTGSDLEVVLRSLEIDHVVLSGIATSGVVLSTLRQAADLDYRLTVLADCCLDNDPEVHRVLLEKVFPRQATVTTSDLFLKGAADSGGHG</sequence>
<evidence type="ECO:0000256" key="1">
    <source>
        <dbReference type="ARBA" id="ARBA00022801"/>
    </source>
</evidence>
<comment type="caution">
    <text evidence="3">The sequence shown here is derived from an EMBL/GenBank/DDBJ whole genome shotgun (WGS) entry which is preliminary data.</text>
</comment>
<dbReference type="PANTHER" id="PTHR43540">
    <property type="entry name" value="PEROXYUREIDOACRYLATE/UREIDOACRYLATE AMIDOHYDROLASE-RELATED"/>
    <property type="match status" value="1"/>
</dbReference>
<dbReference type="PANTHER" id="PTHR43540:SF1">
    <property type="entry name" value="ISOCHORISMATASE HYDROLASE"/>
    <property type="match status" value="1"/>
</dbReference>
<feature type="domain" description="Isochorismatase-like" evidence="2">
    <location>
        <begin position="4"/>
        <end position="172"/>
    </location>
</feature>
<dbReference type="Gene3D" id="3.40.50.850">
    <property type="entry name" value="Isochorismatase-like"/>
    <property type="match status" value="1"/>
</dbReference>
<keyword evidence="1 3" id="KW-0378">Hydrolase</keyword>
<reference evidence="3 4" key="1">
    <citation type="submission" date="2024-10" db="EMBL/GenBank/DDBJ databases">
        <title>The Natural Products Discovery Center: Release of the First 8490 Sequenced Strains for Exploring Actinobacteria Biosynthetic Diversity.</title>
        <authorList>
            <person name="Kalkreuter E."/>
            <person name="Kautsar S.A."/>
            <person name="Yang D."/>
            <person name="Bader C.D."/>
            <person name="Teijaro C.N."/>
            <person name="Fluegel L."/>
            <person name="Davis C.M."/>
            <person name="Simpson J.R."/>
            <person name="Lauterbach L."/>
            <person name="Steele A.D."/>
            <person name="Gui C."/>
            <person name="Meng S."/>
            <person name="Li G."/>
            <person name="Viehrig K."/>
            <person name="Ye F."/>
            <person name="Su P."/>
            <person name="Kiefer A.F."/>
            <person name="Nichols A."/>
            <person name="Cepeda A.J."/>
            <person name="Yan W."/>
            <person name="Fan B."/>
            <person name="Jiang Y."/>
            <person name="Adhikari A."/>
            <person name="Zheng C.-J."/>
            <person name="Schuster L."/>
            <person name="Cowan T.M."/>
            <person name="Smanski M.J."/>
            <person name="Chevrette M.G."/>
            <person name="De Carvalho L.P.S."/>
            <person name="Shen B."/>
        </authorList>
    </citation>
    <scope>NUCLEOTIDE SEQUENCE [LARGE SCALE GENOMIC DNA]</scope>
    <source>
        <strain evidence="3 4">NPDC000087</strain>
    </source>
</reference>
<dbReference type="PRINTS" id="PR01398">
    <property type="entry name" value="ISCHRISMTASE"/>
</dbReference>
<proteinExistence type="predicted"/>
<evidence type="ECO:0000313" key="4">
    <source>
        <dbReference type="Proteomes" id="UP001602245"/>
    </source>
</evidence>
<dbReference type="InterPro" id="IPR036380">
    <property type="entry name" value="Isochorismatase-like_sf"/>
</dbReference>
<dbReference type="SUPFAM" id="SSF52499">
    <property type="entry name" value="Isochorismatase-like hydrolases"/>
    <property type="match status" value="1"/>
</dbReference>
<dbReference type="EMBL" id="JBIAZU010000002">
    <property type="protein sequence ID" value="MFF5290321.1"/>
    <property type="molecule type" value="Genomic_DNA"/>
</dbReference>
<accession>A0ABW6WAH9</accession>
<protein>
    <submittedName>
        <fullName evidence="3">Cysteine hydrolase family protein</fullName>
    </submittedName>
</protein>
<dbReference type="InterPro" id="IPR000868">
    <property type="entry name" value="Isochorismatase-like_dom"/>
</dbReference>
<evidence type="ECO:0000313" key="3">
    <source>
        <dbReference type="EMBL" id="MFF5290321.1"/>
    </source>
</evidence>
<dbReference type="Pfam" id="PF00857">
    <property type="entry name" value="Isochorismatase"/>
    <property type="match status" value="1"/>
</dbReference>
<dbReference type="CDD" id="cd00431">
    <property type="entry name" value="cysteine_hydrolases"/>
    <property type="match status" value="1"/>
</dbReference>
<evidence type="ECO:0000259" key="2">
    <source>
        <dbReference type="Pfam" id="PF00857"/>
    </source>
</evidence>
<organism evidence="3 4">
    <name type="scientific">Paractinoplanes globisporus</name>
    <dbReference type="NCBI Taxonomy" id="113565"/>
    <lineage>
        <taxon>Bacteria</taxon>
        <taxon>Bacillati</taxon>
        <taxon>Actinomycetota</taxon>
        <taxon>Actinomycetes</taxon>
        <taxon>Micromonosporales</taxon>
        <taxon>Micromonosporaceae</taxon>
        <taxon>Paractinoplanes</taxon>
    </lineage>
</organism>